<dbReference type="AlphaFoldDB" id="A0A1R3JHY8"/>
<dbReference type="Proteomes" id="UP000187203">
    <property type="component" value="Unassembled WGS sequence"/>
</dbReference>
<proteinExistence type="predicted"/>
<dbReference type="Pfam" id="PF19259">
    <property type="entry name" value="Ty3_capsid"/>
    <property type="match status" value="1"/>
</dbReference>
<evidence type="ECO:0000313" key="4">
    <source>
        <dbReference type="Proteomes" id="UP000187203"/>
    </source>
</evidence>
<feature type="compositionally biased region" description="Polar residues" evidence="1">
    <location>
        <begin position="9"/>
        <end position="20"/>
    </location>
</feature>
<evidence type="ECO:0000313" key="3">
    <source>
        <dbReference type="EMBL" id="OMO94423.1"/>
    </source>
</evidence>
<feature type="compositionally biased region" description="Pro residues" evidence="1">
    <location>
        <begin position="71"/>
        <end position="82"/>
    </location>
</feature>
<feature type="region of interest" description="Disordered" evidence="1">
    <location>
        <begin position="1"/>
        <end position="21"/>
    </location>
</feature>
<name>A0A1R3JHY8_9ROSI</name>
<evidence type="ECO:0000259" key="2">
    <source>
        <dbReference type="Pfam" id="PF19259"/>
    </source>
</evidence>
<reference evidence="4" key="1">
    <citation type="submission" date="2013-09" db="EMBL/GenBank/DDBJ databases">
        <title>Corchorus olitorius genome sequencing.</title>
        <authorList>
            <person name="Alam M."/>
            <person name="Haque M.S."/>
            <person name="Islam M.S."/>
            <person name="Emdad E.M."/>
            <person name="Islam M.M."/>
            <person name="Ahmed B."/>
            <person name="Halim A."/>
            <person name="Hossen Q.M.M."/>
            <person name="Hossain M.Z."/>
            <person name="Ahmed R."/>
            <person name="Khan M.M."/>
            <person name="Islam R."/>
            <person name="Rashid M.M."/>
            <person name="Khan S.A."/>
            <person name="Rahman M.S."/>
            <person name="Alam M."/>
            <person name="Yahiya A.S."/>
            <person name="Khan M.S."/>
            <person name="Azam M.S."/>
            <person name="Haque T."/>
            <person name="Lashkar M.Z.H."/>
            <person name="Akhand A.I."/>
            <person name="Morshed G."/>
            <person name="Roy S."/>
            <person name="Uddin K.S."/>
            <person name="Rabeya T."/>
            <person name="Hossain A.S."/>
            <person name="Chowdhury A."/>
            <person name="Snigdha A.R."/>
            <person name="Mortoza M.S."/>
            <person name="Matin S.A."/>
            <person name="Hoque S.M.E."/>
            <person name="Islam M.K."/>
            <person name="Roy D.K."/>
            <person name="Haider R."/>
            <person name="Moosa M.M."/>
            <person name="Elias S.M."/>
            <person name="Hasan A.M."/>
            <person name="Jahan S."/>
            <person name="Shafiuddin M."/>
            <person name="Mahmood N."/>
            <person name="Shommy N.S."/>
        </authorList>
    </citation>
    <scope>NUCLEOTIDE SEQUENCE [LARGE SCALE GENOMIC DNA]</scope>
    <source>
        <strain evidence="4">cv. O-4</strain>
    </source>
</reference>
<organism evidence="3 4">
    <name type="scientific">Corchorus olitorius</name>
    <dbReference type="NCBI Taxonomy" id="93759"/>
    <lineage>
        <taxon>Eukaryota</taxon>
        <taxon>Viridiplantae</taxon>
        <taxon>Streptophyta</taxon>
        <taxon>Embryophyta</taxon>
        <taxon>Tracheophyta</taxon>
        <taxon>Spermatophyta</taxon>
        <taxon>Magnoliopsida</taxon>
        <taxon>eudicotyledons</taxon>
        <taxon>Gunneridae</taxon>
        <taxon>Pentapetalae</taxon>
        <taxon>rosids</taxon>
        <taxon>malvids</taxon>
        <taxon>Malvales</taxon>
        <taxon>Malvaceae</taxon>
        <taxon>Grewioideae</taxon>
        <taxon>Apeibeae</taxon>
        <taxon>Corchorus</taxon>
    </lineage>
</organism>
<comment type="caution">
    <text evidence="3">The sequence shown here is derived from an EMBL/GenBank/DDBJ whole genome shotgun (WGS) entry which is preliminary data.</text>
</comment>
<feature type="domain" description="Ty3 transposon capsid-like protein" evidence="2">
    <location>
        <begin position="133"/>
        <end position="256"/>
    </location>
</feature>
<protein>
    <submittedName>
        <fullName evidence="3">Retrotransposon gag protein</fullName>
    </submittedName>
</protein>
<sequence length="256" mass="29209">MAHKDGSKKGSTTPQPSTDVETIVDDKLATFRSEFKSELLFEFREMLEAVLAKQQPTGKAVESPLSVDNNTPPPPGWPPQVPPWPYTVPSSSSPQNWVPPTYSWVLPRQYKIDLPKFNGENFRGWYLKLQPYFEVERVPDEAKVMVTTLSLEGDALEWHQYFTNTQPNANLVTWSAYLSAMREHFASEEYLDPLAELVGLKHTGTVTEFYKEFIPIFNLLKMSDAQGLNFFSGNLKDHIASQLIRYKPQTLHQAIE</sequence>
<keyword evidence="4" id="KW-1185">Reference proteome</keyword>
<evidence type="ECO:0000256" key="1">
    <source>
        <dbReference type="SAM" id="MobiDB-lite"/>
    </source>
</evidence>
<accession>A0A1R3JHY8</accession>
<dbReference type="InterPro" id="IPR045358">
    <property type="entry name" value="Ty3_capsid"/>
</dbReference>
<gene>
    <name evidence="3" type="ORF">COLO4_16347</name>
</gene>
<dbReference type="OrthoDB" id="1745472at2759"/>
<dbReference type="EMBL" id="AWUE01016054">
    <property type="protein sequence ID" value="OMO94423.1"/>
    <property type="molecule type" value="Genomic_DNA"/>
</dbReference>
<feature type="region of interest" description="Disordered" evidence="1">
    <location>
        <begin position="53"/>
        <end position="82"/>
    </location>
</feature>